<evidence type="ECO:0000313" key="1">
    <source>
        <dbReference type="EMBL" id="SDJ68230.1"/>
    </source>
</evidence>
<dbReference type="InterPro" id="IPR007612">
    <property type="entry name" value="LOR"/>
</dbReference>
<dbReference type="AlphaFoldDB" id="A0A1G8VSR1"/>
<accession>A0A1G8VSR1</accession>
<dbReference type="SUPFAM" id="SSF54518">
    <property type="entry name" value="Tubby C-terminal domain-like"/>
    <property type="match status" value="1"/>
</dbReference>
<sequence>MGATTRQYQPETLALSGSQYTVEQTGTDENMRPEYEATDAAGETVFSATYEMYQTKDSFAFFDGDGEEIVTVTATSALDMAGDYTLTDTQTGQDLVVLENDFSLLRDTWRIRDADDGSVLAELTSRGGVATVARTLLPFGRWLGHEYTIADRDGEAAGTIESGFGILDEYEVTIADTSSVPQVPVVVGVAVIDGIQAN</sequence>
<dbReference type="InterPro" id="IPR025659">
    <property type="entry name" value="Tubby-like_C"/>
</dbReference>
<keyword evidence="2" id="KW-1185">Reference proteome</keyword>
<dbReference type="EMBL" id="FNFC01000007">
    <property type="protein sequence ID" value="SDJ68230.1"/>
    <property type="molecule type" value="Genomic_DNA"/>
</dbReference>
<name>A0A1G8VSR1_9EURY</name>
<gene>
    <name evidence="1" type="ORF">SAMN05216226_10791</name>
</gene>
<dbReference type="Pfam" id="PF04525">
    <property type="entry name" value="LOR"/>
    <property type="match status" value="1"/>
</dbReference>
<protein>
    <submittedName>
        <fullName evidence="1">Uncharacterized protein YxjI</fullName>
    </submittedName>
</protein>
<dbReference type="OrthoDB" id="178461at2157"/>
<dbReference type="Proteomes" id="UP000198856">
    <property type="component" value="Unassembled WGS sequence"/>
</dbReference>
<dbReference type="RefSeq" id="WP_092701993.1">
    <property type="nucleotide sequence ID" value="NZ_FNFC01000007.1"/>
</dbReference>
<proteinExistence type="predicted"/>
<evidence type="ECO:0000313" key="2">
    <source>
        <dbReference type="Proteomes" id="UP000198856"/>
    </source>
</evidence>
<dbReference type="STRING" id="890420.SAMN05216226_10791"/>
<reference evidence="1 2" key="1">
    <citation type="submission" date="2016-10" db="EMBL/GenBank/DDBJ databases">
        <authorList>
            <person name="de Groot N.N."/>
        </authorList>
    </citation>
    <scope>NUCLEOTIDE SEQUENCE [LARGE SCALE GENOMIC DNA]</scope>
    <source>
        <strain evidence="1 2">IBRC-M10015</strain>
    </source>
</reference>
<organism evidence="1 2">
    <name type="scientific">Halovenus aranensis</name>
    <dbReference type="NCBI Taxonomy" id="890420"/>
    <lineage>
        <taxon>Archaea</taxon>
        <taxon>Methanobacteriati</taxon>
        <taxon>Methanobacteriota</taxon>
        <taxon>Stenosarchaea group</taxon>
        <taxon>Halobacteria</taxon>
        <taxon>Halobacteriales</taxon>
        <taxon>Haloarculaceae</taxon>
        <taxon>Halovenus</taxon>
    </lineage>
</organism>